<sequence length="441" mass="46585">MRTHRVITILQLCYFAALFLGPLSALTVQVQDDGNWWPLENEDAHPGQGLARPGRSLQSVGSVKGLPKHFSIRPIVDNSLCVHTVHLDAAALNPGLTAKQQAAAAATAELVAAARQRSGLPPIQPKDVQDYGTSRLVLLPCEGGATDTFTAEAILGRFYFNNGTNYRQGFLKPSADSGLCAYGVNASYTAGHPVFGVTGTAYYTEHPSQTRGAAADEPLYGAGENEMDWFDEYIFDWAPYTRYGYDPATIPSTGFKSANPLPPTMLDASGWGPFHTSWGVCMSNPTADAMTPSDDTSTEVALRYHSWTFINVQDTGAVSHLPRAAARQAFSLLTLGPDRPQPDMSPLAGEVDAGDLSAAMGGSDKPYGTGYSTLVSNELCLRLEAVKAGGQVRLAQCNPVAPALDQVFQLIAAKKPPGKKKAAAAAKRAAAKAAAAAAASA</sequence>
<dbReference type="EMBL" id="JAEHOC010000011">
    <property type="protein sequence ID" value="KAG2437395.1"/>
    <property type="molecule type" value="Genomic_DNA"/>
</dbReference>
<organism evidence="2 3">
    <name type="scientific">Chlamydomonas incerta</name>
    <dbReference type="NCBI Taxonomy" id="51695"/>
    <lineage>
        <taxon>Eukaryota</taxon>
        <taxon>Viridiplantae</taxon>
        <taxon>Chlorophyta</taxon>
        <taxon>core chlorophytes</taxon>
        <taxon>Chlorophyceae</taxon>
        <taxon>CS clade</taxon>
        <taxon>Chlamydomonadales</taxon>
        <taxon>Chlamydomonadaceae</taxon>
        <taxon>Chlamydomonas</taxon>
    </lineage>
</organism>
<feature type="signal peptide" evidence="1">
    <location>
        <begin position="1"/>
        <end position="25"/>
    </location>
</feature>
<reference evidence="2" key="1">
    <citation type="journal article" date="2020" name="bioRxiv">
        <title>Comparative genomics of Chlamydomonas.</title>
        <authorList>
            <person name="Craig R.J."/>
            <person name="Hasan A.R."/>
            <person name="Ness R.W."/>
            <person name="Keightley P.D."/>
        </authorList>
    </citation>
    <scope>NUCLEOTIDE SEQUENCE</scope>
    <source>
        <strain evidence="2">SAG 7.73</strain>
    </source>
</reference>
<comment type="caution">
    <text evidence="2">The sequence shown here is derived from an EMBL/GenBank/DDBJ whole genome shotgun (WGS) entry which is preliminary data.</text>
</comment>
<dbReference type="OrthoDB" id="531897at2759"/>
<proteinExistence type="predicted"/>
<dbReference type="AlphaFoldDB" id="A0A835W2Z2"/>
<feature type="chain" id="PRO_5032670056" evidence="1">
    <location>
        <begin position="26"/>
        <end position="441"/>
    </location>
</feature>
<keyword evidence="1" id="KW-0732">Signal</keyword>
<protein>
    <submittedName>
        <fullName evidence="2">Uncharacterized protein</fullName>
    </submittedName>
</protein>
<dbReference type="Proteomes" id="UP000650467">
    <property type="component" value="Unassembled WGS sequence"/>
</dbReference>
<gene>
    <name evidence="2" type="ORF">HXX76_006047</name>
</gene>
<accession>A0A835W2Z2</accession>
<keyword evidence="3" id="KW-1185">Reference proteome</keyword>
<evidence type="ECO:0000256" key="1">
    <source>
        <dbReference type="SAM" id="SignalP"/>
    </source>
</evidence>
<evidence type="ECO:0000313" key="3">
    <source>
        <dbReference type="Proteomes" id="UP000650467"/>
    </source>
</evidence>
<name>A0A835W2Z2_CHLIN</name>
<evidence type="ECO:0000313" key="2">
    <source>
        <dbReference type="EMBL" id="KAG2437395.1"/>
    </source>
</evidence>